<gene>
    <name evidence="1" type="ORF">CDL12_06957</name>
</gene>
<comment type="caution">
    <text evidence="1">The sequence shown here is derived from an EMBL/GenBank/DDBJ whole genome shotgun (WGS) entry which is preliminary data.</text>
</comment>
<dbReference type="OrthoDB" id="7333885at2759"/>
<evidence type="ECO:0000313" key="2">
    <source>
        <dbReference type="Proteomes" id="UP000231279"/>
    </source>
</evidence>
<accession>A0A2G9HS62</accession>
<sequence length="281" mass="31918">MAAEVGLFSCLNPSFKLPNYNPFSPPLFQTHAYLSKSKKMSQKFRISANLGGGGEGKGGKRKFITKEEEPEQYWQTAGEREGENPMKTPLPYIIIFDEDKLPHKENHQSTPVQEHALISSPDCSDEDVRKVLSAQAKTDTISQKKTQFEDNGQGFLIRSHDLYSESESMDQYSSSSSEYHSSDIEWPYNMGQRLDCSDDSISDEESLIEIAIPTGQFVSPEKDLKLNLKCCKLSKDFSDDQETIFEKDNFLADYINEMNEEDNLIEIDIYMGSIKYSSFDS</sequence>
<keyword evidence="2" id="KW-1185">Reference proteome</keyword>
<dbReference type="PANTHER" id="PTHR35708">
    <property type="entry name" value="GB|AAD25831.1"/>
    <property type="match status" value="1"/>
</dbReference>
<dbReference type="PANTHER" id="PTHR35708:SF3">
    <property type="entry name" value="GB|AAD25831.1"/>
    <property type="match status" value="1"/>
</dbReference>
<name>A0A2G9HS62_9LAMI</name>
<organism evidence="1 2">
    <name type="scientific">Handroanthus impetiginosus</name>
    <dbReference type="NCBI Taxonomy" id="429701"/>
    <lineage>
        <taxon>Eukaryota</taxon>
        <taxon>Viridiplantae</taxon>
        <taxon>Streptophyta</taxon>
        <taxon>Embryophyta</taxon>
        <taxon>Tracheophyta</taxon>
        <taxon>Spermatophyta</taxon>
        <taxon>Magnoliopsida</taxon>
        <taxon>eudicotyledons</taxon>
        <taxon>Gunneridae</taxon>
        <taxon>Pentapetalae</taxon>
        <taxon>asterids</taxon>
        <taxon>lamiids</taxon>
        <taxon>Lamiales</taxon>
        <taxon>Bignoniaceae</taxon>
        <taxon>Crescentiina</taxon>
        <taxon>Tabebuia alliance</taxon>
        <taxon>Handroanthus</taxon>
    </lineage>
</organism>
<reference evidence="2" key="1">
    <citation type="journal article" date="2018" name="Gigascience">
        <title>Genome assembly of the Pink Ipe (Handroanthus impetiginosus, Bignoniaceae), a highly valued, ecologically keystone Neotropical timber forest tree.</title>
        <authorList>
            <person name="Silva-Junior O.B."/>
            <person name="Grattapaglia D."/>
            <person name="Novaes E."/>
            <person name="Collevatti R.G."/>
        </authorList>
    </citation>
    <scope>NUCLEOTIDE SEQUENCE [LARGE SCALE GENOMIC DNA]</scope>
    <source>
        <strain evidence="2">cv. UFG-1</strain>
    </source>
</reference>
<protein>
    <submittedName>
        <fullName evidence="1">Uncharacterized protein</fullName>
    </submittedName>
</protein>
<evidence type="ECO:0000313" key="1">
    <source>
        <dbReference type="EMBL" id="PIN20366.1"/>
    </source>
</evidence>
<dbReference type="AlphaFoldDB" id="A0A2G9HS62"/>
<proteinExistence type="predicted"/>
<dbReference type="Proteomes" id="UP000231279">
    <property type="component" value="Unassembled WGS sequence"/>
</dbReference>
<dbReference type="STRING" id="429701.A0A2G9HS62"/>
<dbReference type="EMBL" id="NKXS01001138">
    <property type="protein sequence ID" value="PIN20366.1"/>
    <property type="molecule type" value="Genomic_DNA"/>
</dbReference>